<feature type="compositionally biased region" description="Polar residues" evidence="1">
    <location>
        <begin position="75"/>
        <end position="95"/>
    </location>
</feature>
<evidence type="ECO:0000256" key="1">
    <source>
        <dbReference type="SAM" id="MobiDB-lite"/>
    </source>
</evidence>
<reference evidence="2" key="1">
    <citation type="submission" date="2025-08" db="UniProtKB">
        <authorList>
            <consortium name="Ensembl"/>
        </authorList>
    </citation>
    <scope>IDENTIFICATION</scope>
</reference>
<feature type="compositionally biased region" description="Polar residues" evidence="1">
    <location>
        <begin position="37"/>
        <end position="47"/>
    </location>
</feature>
<evidence type="ECO:0000313" key="3">
    <source>
        <dbReference type="Proteomes" id="UP000694722"/>
    </source>
</evidence>
<proteinExistence type="predicted"/>
<feature type="region of interest" description="Disordered" evidence="1">
    <location>
        <begin position="37"/>
        <end position="63"/>
    </location>
</feature>
<organism evidence="2 3">
    <name type="scientific">Sus scrofa</name>
    <name type="common">Pig</name>
    <dbReference type="NCBI Taxonomy" id="9823"/>
    <lineage>
        <taxon>Eukaryota</taxon>
        <taxon>Metazoa</taxon>
        <taxon>Chordata</taxon>
        <taxon>Craniata</taxon>
        <taxon>Vertebrata</taxon>
        <taxon>Euteleostomi</taxon>
        <taxon>Mammalia</taxon>
        <taxon>Eutheria</taxon>
        <taxon>Laurasiatheria</taxon>
        <taxon>Artiodactyla</taxon>
        <taxon>Suina</taxon>
        <taxon>Suidae</taxon>
        <taxon>Sus</taxon>
    </lineage>
</organism>
<evidence type="ECO:0000313" key="2">
    <source>
        <dbReference type="Ensembl" id="ENSSSCP00040003410.1"/>
    </source>
</evidence>
<feature type="region of interest" description="Disordered" evidence="1">
    <location>
        <begin position="75"/>
        <end position="101"/>
    </location>
</feature>
<accession>A0A8D1D906</accession>
<sequence>MEFPGGNDNYLMITGPSHPFLSGVEDLDHSIGAQYNASAPCSATSDHSAAASPTPGHATASTTEISNQFTATATSAAGQDCASTHSENADYLSSTTHRKQS</sequence>
<dbReference type="Proteomes" id="UP000694722">
    <property type="component" value="Unplaced"/>
</dbReference>
<dbReference type="AlphaFoldDB" id="A0A8D1D906"/>
<protein>
    <submittedName>
        <fullName evidence="2">Uncharacterized protein</fullName>
    </submittedName>
</protein>
<name>A0A8D1D906_PIG</name>
<dbReference type="Ensembl" id="ENSSSCT00040008690.1">
    <property type="protein sequence ID" value="ENSSSCP00040003410.1"/>
    <property type="gene ID" value="ENSSSCG00040006617.1"/>
</dbReference>